<accession>A0A0P9AJA8</accession>
<sequence>MLGRSIYGPGRRLAASLVKRLGAFCKNINPSASVAAARRSSPAVRRGRMQHLNAASYPESQAFSGCLSPCPRIAPSLSALLFFIAISGR</sequence>
<gene>
    <name evidence="1" type="primary">Dana\GF27826</name>
    <name evidence="1" type="ORF">GF27826</name>
</gene>
<organism evidence="1 2">
    <name type="scientific">Drosophila ananassae</name>
    <name type="common">Fruit fly</name>
    <dbReference type="NCBI Taxonomy" id="7217"/>
    <lineage>
        <taxon>Eukaryota</taxon>
        <taxon>Metazoa</taxon>
        <taxon>Ecdysozoa</taxon>
        <taxon>Arthropoda</taxon>
        <taxon>Hexapoda</taxon>
        <taxon>Insecta</taxon>
        <taxon>Pterygota</taxon>
        <taxon>Neoptera</taxon>
        <taxon>Endopterygota</taxon>
        <taxon>Diptera</taxon>
        <taxon>Brachycera</taxon>
        <taxon>Muscomorpha</taxon>
        <taxon>Ephydroidea</taxon>
        <taxon>Drosophilidae</taxon>
        <taxon>Drosophila</taxon>
        <taxon>Sophophora</taxon>
    </lineage>
</organism>
<evidence type="ECO:0000313" key="1">
    <source>
        <dbReference type="EMBL" id="KPU77927.1"/>
    </source>
</evidence>
<protein>
    <submittedName>
        <fullName evidence="1">Uncharacterized protein</fullName>
    </submittedName>
</protein>
<evidence type="ECO:0000313" key="2">
    <source>
        <dbReference type="Proteomes" id="UP000007801"/>
    </source>
</evidence>
<keyword evidence="2" id="KW-1185">Reference proteome</keyword>
<dbReference type="AlphaFoldDB" id="A0A0P9AJA8"/>
<proteinExistence type="predicted"/>
<reference evidence="1 2" key="1">
    <citation type="journal article" date="2007" name="Nature">
        <title>Evolution of genes and genomes on the Drosophila phylogeny.</title>
        <authorList>
            <consortium name="Drosophila 12 Genomes Consortium"/>
            <person name="Clark A.G."/>
            <person name="Eisen M.B."/>
            <person name="Smith D.R."/>
            <person name="Bergman C.M."/>
            <person name="Oliver B."/>
            <person name="Markow T.A."/>
            <person name="Kaufman T.C."/>
            <person name="Kellis M."/>
            <person name="Gelbart W."/>
            <person name="Iyer V.N."/>
            <person name="Pollard D.A."/>
            <person name="Sackton T.B."/>
            <person name="Larracuente A.M."/>
            <person name="Singh N.D."/>
            <person name="Abad J.P."/>
            <person name="Abt D.N."/>
            <person name="Adryan B."/>
            <person name="Aguade M."/>
            <person name="Akashi H."/>
            <person name="Anderson W.W."/>
            <person name="Aquadro C.F."/>
            <person name="Ardell D.H."/>
            <person name="Arguello R."/>
            <person name="Artieri C.G."/>
            <person name="Barbash D.A."/>
            <person name="Barker D."/>
            <person name="Barsanti P."/>
            <person name="Batterham P."/>
            <person name="Batzoglou S."/>
            <person name="Begun D."/>
            <person name="Bhutkar A."/>
            <person name="Blanco E."/>
            <person name="Bosak S.A."/>
            <person name="Bradley R.K."/>
            <person name="Brand A.D."/>
            <person name="Brent M.R."/>
            <person name="Brooks A.N."/>
            <person name="Brown R.H."/>
            <person name="Butlin R.K."/>
            <person name="Caggese C."/>
            <person name="Calvi B.R."/>
            <person name="Bernardo de Carvalho A."/>
            <person name="Caspi A."/>
            <person name="Castrezana S."/>
            <person name="Celniker S.E."/>
            <person name="Chang J.L."/>
            <person name="Chapple C."/>
            <person name="Chatterji S."/>
            <person name="Chinwalla A."/>
            <person name="Civetta A."/>
            <person name="Clifton S.W."/>
            <person name="Comeron J.M."/>
            <person name="Costello J.C."/>
            <person name="Coyne J.A."/>
            <person name="Daub J."/>
            <person name="David R.G."/>
            <person name="Delcher A.L."/>
            <person name="Delehaunty K."/>
            <person name="Do C.B."/>
            <person name="Ebling H."/>
            <person name="Edwards K."/>
            <person name="Eickbush T."/>
            <person name="Evans J.D."/>
            <person name="Filipski A."/>
            <person name="Findeiss S."/>
            <person name="Freyhult E."/>
            <person name="Fulton L."/>
            <person name="Fulton R."/>
            <person name="Garcia A.C."/>
            <person name="Gardiner A."/>
            <person name="Garfield D.A."/>
            <person name="Garvin B.E."/>
            <person name="Gibson G."/>
            <person name="Gilbert D."/>
            <person name="Gnerre S."/>
            <person name="Godfrey J."/>
            <person name="Good R."/>
            <person name="Gotea V."/>
            <person name="Gravely B."/>
            <person name="Greenberg A.J."/>
            <person name="Griffiths-Jones S."/>
            <person name="Gross S."/>
            <person name="Guigo R."/>
            <person name="Gustafson E.A."/>
            <person name="Haerty W."/>
            <person name="Hahn M.W."/>
            <person name="Halligan D.L."/>
            <person name="Halpern A.L."/>
            <person name="Halter G.M."/>
            <person name="Han M.V."/>
            <person name="Heger A."/>
            <person name="Hillier L."/>
            <person name="Hinrichs A.S."/>
            <person name="Holmes I."/>
            <person name="Hoskins R.A."/>
            <person name="Hubisz M.J."/>
            <person name="Hultmark D."/>
            <person name="Huntley M.A."/>
            <person name="Jaffe D.B."/>
            <person name="Jagadeeshan S."/>
            <person name="Jeck W.R."/>
            <person name="Johnson J."/>
            <person name="Jones C.D."/>
            <person name="Jordan W.C."/>
            <person name="Karpen G.H."/>
            <person name="Kataoka E."/>
            <person name="Keightley P.D."/>
            <person name="Kheradpour P."/>
            <person name="Kirkness E.F."/>
            <person name="Koerich L.B."/>
            <person name="Kristiansen K."/>
            <person name="Kudrna D."/>
            <person name="Kulathinal R.J."/>
            <person name="Kumar S."/>
            <person name="Kwok R."/>
            <person name="Lander E."/>
            <person name="Langley C.H."/>
            <person name="Lapoint R."/>
            <person name="Lazzaro B.P."/>
            <person name="Lee S.J."/>
            <person name="Levesque L."/>
            <person name="Li R."/>
            <person name="Lin C.F."/>
            <person name="Lin M.F."/>
            <person name="Lindblad-Toh K."/>
            <person name="Llopart A."/>
            <person name="Long M."/>
            <person name="Low L."/>
            <person name="Lozovsky E."/>
            <person name="Lu J."/>
            <person name="Luo M."/>
            <person name="Machado C.A."/>
            <person name="Makalowski W."/>
            <person name="Marzo M."/>
            <person name="Matsuda M."/>
            <person name="Matzkin L."/>
            <person name="McAllister B."/>
            <person name="McBride C.S."/>
            <person name="McKernan B."/>
            <person name="McKernan K."/>
            <person name="Mendez-Lago M."/>
            <person name="Minx P."/>
            <person name="Mollenhauer M.U."/>
            <person name="Montooth K."/>
            <person name="Mount S.M."/>
            <person name="Mu X."/>
            <person name="Myers E."/>
            <person name="Negre B."/>
            <person name="Newfeld S."/>
            <person name="Nielsen R."/>
            <person name="Noor M.A."/>
            <person name="O'Grady P."/>
            <person name="Pachter L."/>
            <person name="Papaceit M."/>
            <person name="Parisi M.J."/>
            <person name="Parisi M."/>
            <person name="Parts L."/>
            <person name="Pedersen J.S."/>
            <person name="Pesole G."/>
            <person name="Phillippy A.M."/>
            <person name="Ponting C.P."/>
            <person name="Pop M."/>
            <person name="Porcelli D."/>
            <person name="Powell J.R."/>
            <person name="Prohaska S."/>
            <person name="Pruitt K."/>
            <person name="Puig M."/>
            <person name="Quesneville H."/>
            <person name="Ram K.R."/>
            <person name="Rand D."/>
            <person name="Rasmussen M.D."/>
            <person name="Reed L.K."/>
            <person name="Reenan R."/>
            <person name="Reily A."/>
            <person name="Remington K.A."/>
            <person name="Rieger T.T."/>
            <person name="Ritchie M.G."/>
            <person name="Robin C."/>
            <person name="Rogers Y.H."/>
            <person name="Rohde C."/>
            <person name="Rozas J."/>
            <person name="Rubenfield M.J."/>
            <person name="Ruiz A."/>
            <person name="Russo S."/>
            <person name="Salzberg S.L."/>
            <person name="Sanchez-Gracia A."/>
            <person name="Saranga D.J."/>
            <person name="Sato H."/>
            <person name="Schaeffer S.W."/>
            <person name="Schatz M.C."/>
            <person name="Schlenke T."/>
            <person name="Schwartz R."/>
            <person name="Segarra C."/>
            <person name="Singh R.S."/>
            <person name="Sirot L."/>
            <person name="Sirota M."/>
            <person name="Sisneros N.B."/>
            <person name="Smith C.D."/>
            <person name="Smith T.F."/>
            <person name="Spieth J."/>
            <person name="Stage D.E."/>
            <person name="Stark A."/>
            <person name="Stephan W."/>
            <person name="Strausberg R.L."/>
            <person name="Strempel S."/>
            <person name="Sturgill D."/>
            <person name="Sutton G."/>
            <person name="Sutton G.G."/>
            <person name="Tao W."/>
            <person name="Teichmann S."/>
            <person name="Tobari Y.N."/>
            <person name="Tomimura Y."/>
            <person name="Tsolas J.M."/>
            <person name="Valente V.L."/>
            <person name="Venter E."/>
            <person name="Venter J.C."/>
            <person name="Vicario S."/>
            <person name="Vieira F.G."/>
            <person name="Vilella A.J."/>
            <person name="Villasante A."/>
            <person name="Walenz B."/>
            <person name="Wang J."/>
            <person name="Wasserman M."/>
            <person name="Watts T."/>
            <person name="Wilson D."/>
            <person name="Wilson R.K."/>
            <person name="Wing R.A."/>
            <person name="Wolfner M.F."/>
            <person name="Wong A."/>
            <person name="Wong G.K."/>
            <person name="Wu C.I."/>
            <person name="Wu G."/>
            <person name="Yamamoto D."/>
            <person name="Yang H.P."/>
            <person name="Yang S.P."/>
            <person name="Yorke J.A."/>
            <person name="Yoshida K."/>
            <person name="Zdobnov E."/>
            <person name="Zhang P."/>
            <person name="Zhang Y."/>
            <person name="Zimin A.V."/>
            <person name="Baldwin J."/>
            <person name="Abdouelleil A."/>
            <person name="Abdulkadir J."/>
            <person name="Abebe A."/>
            <person name="Abera B."/>
            <person name="Abreu J."/>
            <person name="Acer S.C."/>
            <person name="Aftuck L."/>
            <person name="Alexander A."/>
            <person name="An P."/>
            <person name="Anderson E."/>
            <person name="Anderson S."/>
            <person name="Arachi H."/>
            <person name="Azer M."/>
            <person name="Bachantsang P."/>
            <person name="Barry A."/>
            <person name="Bayul T."/>
            <person name="Berlin A."/>
            <person name="Bessette D."/>
            <person name="Bloom T."/>
            <person name="Blye J."/>
            <person name="Boguslavskiy L."/>
            <person name="Bonnet C."/>
            <person name="Boukhgalter B."/>
            <person name="Bourzgui I."/>
            <person name="Brown A."/>
            <person name="Cahill P."/>
            <person name="Channer S."/>
            <person name="Cheshatsang Y."/>
            <person name="Chuda L."/>
            <person name="Citroen M."/>
            <person name="Collymore A."/>
            <person name="Cooke P."/>
            <person name="Costello M."/>
            <person name="D'Aco K."/>
            <person name="Daza R."/>
            <person name="De Haan G."/>
            <person name="DeGray S."/>
            <person name="DeMaso C."/>
            <person name="Dhargay N."/>
            <person name="Dooley K."/>
            <person name="Dooley E."/>
            <person name="Doricent M."/>
            <person name="Dorje P."/>
            <person name="Dorjee K."/>
            <person name="Dupes A."/>
            <person name="Elong R."/>
            <person name="Falk J."/>
            <person name="Farina A."/>
            <person name="Faro S."/>
            <person name="Ferguson D."/>
            <person name="Fisher S."/>
            <person name="Foley C.D."/>
            <person name="Franke A."/>
            <person name="Friedrich D."/>
            <person name="Gadbois L."/>
            <person name="Gearin G."/>
            <person name="Gearin C.R."/>
            <person name="Giannoukos G."/>
            <person name="Goode T."/>
            <person name="Graham J."/>
            <person name="Grandbois E."/>
            <person name="Grewal S."/>
            <person name="Gyaltsen K."/>
            <person name="Hafez N."/>
            <person name="Hagos B."/>
            <person name="Hall J."/>
            <person name="Henson C."/>
            <person name="Hollinger A."/>
            <person name="Honan T."/>
            <person name="Huard M.D."/>
            <person name="Hughes L."/>
            <person name="Hurhula B."/>
            <person name="Husby M.E."/>
            <person name="Kamat A."/>
            <person name="Kanga B."/>
            <person name="Kashin S."/>
            <person name="Khazanovich D."/>
            <person name="Kisner P."/>
            <person name="Lance K."/>
            <person name="Lara M."/>
            <person name="Lee W."/>
            <person name="Lennon N."/>
            <person name="Letendre F."/>
            <person name="LeVine R."/>
            <person name="Lipovsky A."/>
            <person name="Liu X."/>
            <person name="Liu J."/>
            <person name="Liu S."/>
            <person name="Lokyitsang T."/>
            <person name="Lokyitsang Y."/>
            <person name="Lubonja R."/>
            <person name="Lui A."/>
            <person name="MacDonald P."/>
            <person name="Magnisalis V."/>
            <person name="Maru K."/>
            <person name="Matthews C."/>
            <person name="McCusker W."/>
            <person name="McDonough S."/>
            <person name="Mehta T."/>
            <person name="Meldrim J."/>
            <person name="Meneus L."/>
            <person name="Mihai O."/>
            <person name="Mihalev A."/>
            <person name="Mihova T."/>
            <person name="Mittelman R."/>
            <person name="Mlenga V."/>
            <person name="Montmayeur A."/>
            <person name="Mulrain L."/>
            <person name="Navidi A."/>
            <person name="Naylor J."/>
            <person name="Negash T."/>
            <person name="Nguyen T."/>
            <person name="Nguyen N."/>
            <person name="Nicol R."/>
            <person name="Norbu C."/>
            <person name="Norbu N."/>
            <person name="Novod N."/>
            <person name="O'Neill B."/>
            <person name="Osman S."/>
            <person name="Markiewicz E."/>
            <person name="Oyono O.L."/>
            <person name="Patti C."/>
            <person name="Phunkhang P."/>
            <person name="Pierre F."/>
            <person name="Priest M."/>
            <person name="Raghuraman S."/>
            <person name="Rege F."/>
            <person name="Reyes R."/>
            <person name="Rise C."/>
            <person name="Rogov P."/>
            <person name="Ross K."/>
            <person name="Ryan E."/>
            <person name="Settipalli S."/>
            <person name="Shea T."/>
            <person name="Sherpa N."/>
            <person name="Shi L."/>
            <person name="Shih D."/>
            <person name="Sparrow T."/>
            <person name="Spaulding J."/>
            <person name="Stalker J."/>
            <person name="Stange-Thomann N."/>
            <person name="Stavropoulos S."/>
            <person name="Stone C."/>
            <person name="Strader C."/>
            <person name="Tesfaye S."/>
            <person name="Thomson T."/>
            <person name="Thoulutsang Y."/>
            <person name="Thoulutsang D."/>
            <person name="Topham K."/>
            <person name="Topping I."/>
            <person name="Tsamla T."/>
            <person name="Vassiliev H."/>
            <person name="Vo A."/>
            <person name="Wangchuk T."/>
            <person name="Wangdi T."/>
            <person name="Weiand M."/>
            <person name="Wilkinson J."/>
            <person name="Wilson A."/>
            <person name="Yadav S."/>
            <person name="Young G."/>
            <person name="Yu Q."/>
            <person name="Zembek L."/>
            <person name="Zhong D."/>
            <person name="Zimmer A."/>
            <person name="Zwirko Z."/>
            <person name="Jaffe D.B."/>
            <person name="Alvarez P."/>
            <person name="Brockman W."/>
            <person name="Butler J."/>
            <person name="Chin C."/>
            <person name="Gnerre S."/>
            <person name="Grabherr M."/>
            <person name="Kleber M."/>
            <person name="Mauceli E."/>
            <person name="MacCallum I."/>
        </authorList>
    </citation>
    <scope>NUCLEOTIDE SEQUENCE [LARGE SCALE GENOMIC DNA]</scope>
    <source>
        <strain evidence="2">Tucson 14024-0371.13</strain>
    </source>
</reference>
<dbReference type="EMBL" id="CH902618">
    <property type="protein sequence ID" value="KPU77927.1"/>
    <property type="molecule type" value="Genomic_DNA"/>
</dbReference>
<name>A0A0P9AJA8_DROAN</name>
<dbReference type="Proteomes" id="UP000007801">
    <property type="component" value="Unassembled WGS sequence"/>
</dbReference>
<dbReference type="InParanoid" id="A0A0P9AJA8"/>